<reference evidence="3 4" key="1">
    <citation type="submission" date="2017-03" db="EMBL/GenBank/DDBJ databases">
        <title>An alternative strategy for trypanosome survival in the mammalian bloodstream revealed through genome and transcriptome analysis of the ubiquitous bovine parasite Trypanosoma (Megatrypanum) theileri.</title>
        <authorList>
            <person name="Kelly S."/>
            <person name="Ivens A."/>
            <person name="Mott A."/>
            <person name="O'Neill E."/>
            <person name="Emms D."/>
            <person name="Macleod O."/>
            <person name="Voorheis P."/>
            <person name="Matthews J."/>
            <person name="Matthews K."/>
            <person name="Carrington M."/>
        </authorList>
    </citation>
    <scope>NUCLEOTIDE SEQUENCE [LARGE SCALE GENOMIC DNA]</scope>
    <source>
        <strain evidence="3">Edinburgh</strain>
    </source>
</reference>
<evidence type="ECO:0000256" key="1">
    <source>
        <dbReference type="SAM" id="MobiDB-lite"/>
    </source>
</evidence>
<feature type="transmembrane region" description="Helical" evidence="2">
    <location>
        <begin position="23"/>
        <end position="41"/>
    </location>
</feature>
<keyword evidence="2" id="KW-1133">Transmembrane helix</keyword>
<name>A0A1X0P7L8_9TRYP</name>
<dbReference type="GeneID" id="39981255"/>
<organism evidence="3 4">
    <name type="scientific">Trypanosoma theileri</name>
    <dbReference type="NCBI Taxonomy" id="67003"/>
    <lineage>
        <taxon>Eukaryota</taxon>
        <taxon>Discoba</taxon>
        <taxon>Euglenozoa</taxon>
        <taxon>Kinetoplastea</taxon>
        <taxon>Metakinetoplastina</taxon>
        <taxon>Trypanosomatida</taxon>
        <taxon>Trypanosomatidae</taxon>
        <taxon>Trypanosoma</taxon>
    </lineage>
</organism>
<keyword evidence="2" id="KW-0812">Transmembrane</keyword>
<proteinExistence type="predicted"/>
<comment type="caution">
    <text evidence="3">The sequence shown here is derived from an EMBL/GenBank/DDBJ whole genome shotgun (WGS) entry which is preliminary data.</text>
</comment>
<keyword evidence="2" id="KW-0472">Membrane</keyword>
<keyword evidence="4" id="KW-1185">Reference proteome</keyword>
<evidence type="ECO:0000313" key="4">
    <source>
        <dbReference type="Proteomes" id="UP000192257"/>
    </source>
</evidence>
<accession>A0A1X0P7L8</accession>
<dbReference type="EMBL" id="NBCO01000002">
    <property type="protein sequence ID" value="ORC92831.1"/>
    <property type="molecule type" value="Genomic_DNA"/>
</dbReference>
<dbReference type="VEuPathDB" id="TriTrypDB:TM35_000021570"/>
<dbReference type="RefSeq" id="XP_028886897.1">
    <property type="nucleotide sequence ID" value="XM_029021475.1"/>
</dbReference>
<evidence type="ECO:0000256" key="2">
    <source>
        <dbReference type="SAM" id="Phobius"/>
    </source>
</evidence>
<dbReference type="OrthoDB" id="267289at2759"/>
<protein>
    <submittedName>
        <fullName evidence="3">Uncharacterized protein</fullName>
    </submittedName>
</protein>
<dbReference type="AlphaFoldDB" id="A0A1X0P7L8"/>
<feature type="compositionally biased region" description="Basic and acidic residues" evidence="1">
    <location>
        <begin position="107"/>
        <end position="118"/>
    </location>
</feature>
<dbReference type="Proteomes" id="UP000192257">
    <property type="component" value="Unassembled WGS sequence"/>
</dbReference>
<feature type="compositionally biased region" description="Low complexity" evidence="1">
    <location>
        <begin position="84"/>
        <end position="106"/>
    </location>
</feature>
<sequence length="144" mass="15699">MFGSGLITTGLLRHAPSFLLQRLSTVLLGIVVGYCIVLLFYGPLPFMYGLVQIGLTVGIAWGLATAAANAIKWSTTFFLKMRNGNTSKNKNDSNNNNNNNINTTSKRSGDEREGKTRVESTMGMNGVHDTIHNSPSDCEDEELD</sequence>
<evidence type="ECO:0000313" key="3">
    <source>
        <dbReference type="EMBL" id="ORC92831.1"/>
    </source>
</evidence>
<gene>
    <name evidence="3" type="ORF">TM35_000021570</name>
</gene>
<feature type="transmembrane region" description="Helical" evidence="2">
    <location>
        <begin position="47"/>
        <end position="71"/>
    </location>
</feature>
<feature type="region of interest" description="Disordered" evidence="1">
    <location>
        <begin position="84"/>
        <end position="144"/>
    </location>
</feature>